<organism evidence="1">
    <name type="scientific">Tanacetum cinerariifolium</name>
    <name type="common">Dalmatian daisy</name>
    <name type="synonym">Chrysanthemum cinerariifolium</name>
    <dbReference type="NCBI Taxonomy" id="118510"/>
    <lineage>
        <taxon>Eukaryota</taxon>
        <taxon>Viridiplantae</taxon>
        <taxon>Streptophyta</taxon>
        <taxon>Embryophyta</taxon>
        <taxon>Tracheophyta</taxon>
        <taxon>Spermatophyta</taxon>
        <taxon>Magnoliopsida</taxon>
        <taxon>eudicotyledons</taxon>
        <taxon>Gunneridae</taxon>
        <taxon>Pentapetalae</taxon>
        <taxon>asterids</taxon>
        <taxon>campanulids</taxon>
        <taxon>Asterales</taxon>
        <taxon>Asteraceae</taxon>
        <taxon>Asteroideae</taxon>
        <taxon>Anthemideae</taxon>
        <taxon>Anthemidinae</taxon>
        <taxon>Tanacetum</taxon>
    </lineage>
</organism>
<dbReference type="Gene3D" id="3.40.50.1000">
    <property type="entry name" value="HAD superfamily/HAD-like"/>
    <property type="match status" value="1"/>
</dbReference>
<accession>A0A699GUR9</accession>
<proteinExistence type="predicted"/>
<sequence>MMEHLRLSSKIRLSICPMIECASVPITTSLMGSLHMYIGVPLKLTNKNMNSSWREVSVYRVIERLIKPAIVDDTPKDVAADPTLSCRKAVRCALYGHEEAIFFQERFWDLEDLCQTQKLELYNYNASPLPMRDDIGVAVVDSTDVAQGVSNIVLTEPGVSVIVNVVLTSRGKYLVPS</sequence>
<dbReference type="Gene3D" id="1.20.1110.10">
    <property type="entry name" value="Calcium-transporting ATPase, transmembrane domain"/>
    <property type="match status" value="1"/>
</dbReference>
<name>A0A699GUR9_TANCI</name>
<evidence type="ECO:0000313" key="1">
    <source>
        <dbReference type="EMBL" id="GEW44206.1"/>
    </source>
</evidence>
<dbReference type="EMBL" id="BKCJ010058522">
    <property type="protein sequence ID" value="GEW44206.1"/>
    <property type="molecule type" value="Genomic_DNA"/>
</dbReference>
<reference evidence="1" key="1">
    <citation type="journal article" date="2019" name="Sci. Rep.">
        <title>Draft genome of Tanacetum cinerariifolium, the natural source of mosquito coil.</title>
        <authorList>
            <person name="Yamashiro T."/>
            <person name="Shiraishi A."/>
            <person name="Satake H."/>
            <person name="Nakayama K."/>
        </authorList>
    </citation>
    <scope>NUCLEOTIDE SEQUENCE</scope>
</reference>
<dbReference type="AlphaFoldDB" id="A0A699GUR9"/>
<dbReference type="InterPro" id="IPR023214">
    <property type="entry name" value="HAD_sf"/>
</dbReference>
<protein>
    <submittedName>
        <fullName evidence="1">ATPase 3, plasma membrane-type</fullName>
    </submittedName>
</protein>
<comment type="caution">
    <text evidence="1">The sequence shown here is derived from an EMBL/GenBank/DDBJ whole genome shotgun (WGS) entry which is preliminary data.</text>
</comment>
<gene>
    <name evidence="1" type="ORF">Tci_216182</name>
</gene>